<sequence>MKAIRVCWSSRELVLSLTVAVRTIDKFLANLNSFDLITSPSIGWTFQSGLAMTFLIYWQYNGSIGKIQQEVLVSKDNPNGNYSRVKRLVHMFPGVIVVSAAIPSIFICLNVIETIDKFWGRDYAKMMYIIIIRNLFILHGLFVGHVPLYIFMTTMWSLIVEFDESNRKFKEFFKSIKGGADEEKTIDRFLTFSRSHYYLVKKVQKADRIFKLFTLVMTGIWLPTTVFAPVALLRSEWSMQVIFRLYDVVRSVFHFYGLCIVAAHVHTKSQITTVLLNNEICKRVGHSHSLVPCIKTFTESLIHTNTSITVGGMVAMRKSMILTCLSLIVPYVVLFLQLRIGAMT</sequence>
<evidence type="ECO:0008006" key="4">
    <source>
        <dbReference type="Google" id="ProtNLM"/>
    </source>
</evidence>
<keyword evidence="1" id="KW-0812">Transmembrane</keyword>
<dbReference type="AlphaFoldDB" id="A0AAD4MT97"/>
<accession>A0AAD4MT97</accession>
<evidence type="ECO:0000313" key="2">
    <source>
        <dbReference type="EMBL" id="KAI1703513.1"/>
    </source>
</evidence>
<protein>
    <recommendedName>
        <fullName evidence="4">Gustatory receptor</fullName>
    </recommendedName>
</protein>
<keyword evidence="1" id="KW-1133">Transmembrane helix</keyword>
<evidence type="ECO:0000256" key="1">
    <source>
        <dbReference type="SAM" id="Phobius"/>
    </source>
</evidence>
<dbReference type="Proteomes" id="UP001201812">
    <property type="component" value="Unassembled WGS sequence"/>
</dbReference>
<dbReference type="PANTHER" id="PTHR34492:SF2">
    <property type="entry name" value="G PROTEIN-COUPLED RECEPTOR"/>
    <property type="match status" value="1"/>
</dbReference>
<keyword evidence="3" id="KW-1185">Reference proteome</keyword>
<name>A0AAD4MT97_9BILA</name>
<feature type="transmembrane region" description="Helical" evidence="1">
    <location>
        <begin position="91"/>
        <end position="115"/>
    </location>
</feature>
<feature type="transmembrane region" description="Helical" evidence="1">
    <location>
        <begin position="136"/>
        <end position="159"/>
    </location>
</feature>
<feature type="transmembrane region" description="Helical" evidence="1">
    <location>
        <begin position="320"/>
        <end position="338"/>
    </location>
</feature>
<dbReference type="PANTHER" id="PTHR34492">
    <property type="entry name" value="GUSTATORY RECEPTOR FAMILY"/>
    <property type="match status" value="1"/>
</dbReference>
<organism evidence="2 3">
    <name type="scientific">Ditylenchus destructor</name>
    <dbReference type="NCBI Taxonomy" id="166010"/>
    <lineage>
        <taxon>Eukaryota</taxon>
        <taxon>Metazoa</taxon>
        <taxon>Ecdysozoa</taxon>
        <taxon>Nematoda</taxon>
        <taxon>Chromadorea</taxon>
        <taxon>Rhabditida</taxon>
        <taxon>Tylenchina</taxon>
        <taxon>Tylenchomorpha</taxon>
        <taxon>Sphaerularioidea</taxon>
        <taxon>Anguinidae</taxon>
        <taxon>Anguininae</taxon>
        <taxon>Ditylenchus</taxon>
    </lineage>
</organism>
<dbReference type="EMBL" id="JAKKPZ010000081">
    <property type="protein sequence ID" value="KAI1703513.1"/>
    <property type="molecule type" value="Genomic_DNA"/>
</dbReference>
<feature type="transmembrane region" description="Helical" evidence="1">
    <location>
        <begin position="245"/>
        <end position="265"/>
    </location>
</feature>
<proteinExistence type="predicted"/>
<gene>
    <name evidence="2" type="ORF">DdX_14846</name>
</gene>
<reference evidence="2" key="1">
    <citation type="submission" date="2022-01" db="EMBL/GenBank/DDBJ databases">
        <title>Genome Sequence Resource for Two Populations of Ditylenchus destructor, the Migratory Endoparasitic Phytonematode.</title>
        <authorList>
            <person name="Zhang H."/>
            <person name="Lin R."/>
            <person name="Xie B."/>
        </authorList>
    </citation>
    <scope>NUCLEOTIDE SEQUENCE</scope>
    <source>
        <strain evidence="2">BazhouSP</strain>
    </source>
</reference>
<comment type="caution">
    <text evidence="2">The sequence shown here is derived from an EMBL/GenBank/DDBJ whole genome shotgun (WGS) entry which is preliminary data.</text>
</comment>
<evidence type="ECO:0000313" key="3">
    <source>
        <dbReference type="Proteomes" id="UP001201812"/>
    </source>
</evidence>
<feature type="transmembrane region" description="Helical" evidence="1">
    <location>
        <begin position="209"/>
        <end position="233"/>
    </location>
</feature>
<keyword evidence="1" id="KW-0472">Membrane</keyword>